<comment type="caution">
    <text evidence="1">The sequence shown here is derived from an EMBL/GenBank/DDBJ whole genome shotgun (WGS) entry which is preliminary data.</text>
</comment>
<dbReference type="Proteomes" id="UP000078124">
    <property type="component" value="Unassembled WGS sequence"/>
</dbReference>
<dbReference type="Proteomes" id="UP000288843">
    <property type="component" value="Unassembled WGS sequence"/>
</dbReference>
<protein>
    <submittedName>
        <fullName evidence="1">Uncharacterized protein</fullName>
    </submittedName>
</protein>
<dbReference type="EMBL" id="QKOX01000069">
    <property type="protein sequence ID" value="RWT12922.1"/>
    <property type="molecule type" value="Genomic_DNA"/>
</dbReference>
<evidence type="ECO:0000313" key="2">
    <source>
        <dbReference type="EMBL" id="SBM37443.1"/>
    </source>
</evidence>
<reference evidence="1 4" key="2">
    <citation type="submission" date="2018-06" db="EMBL/GenBank/DDBJ databases">
        <title>Carbapenemase-producing Enterobacteriaceae present in wastewater treatment plant effluent and nearby surface waters in the US.</title>
        <authorList>
            <person name="Mathys D.A."/>
            <person name="Mollenkopf D.F."/>
            <person name="Feicht S.M."/>
            <person name="Adams R.J."/>
            <person name="Albers A.L."/>
            <person name="Stuever D.M."/>
            <person name="Daniels J.B."/>
            <person name="Wittum T.E."/>
        </authorList>
    </citation>
    <scope>NUCLEOTIDE SEQUENCE [LARGE SCALE GENOMIC DNA]</scope>
    <source>
        <strain evidence="1 4">GEO_47_Down_B</strain>
    </source>
</reference>
<accession>A0A2X2E171</accession>
<organism evidence="1 4">
    <name type="scientific">Raoultella planticola</name>
    <name type="common">Klebsiella planticola</name>
    <dbReference type="NCBI Taxonomy" id="575"/>
    <lineage>
        <taxon>Bacteria</taxon>
        <taxon>Pseudomonadati</taxon>
        <taxon>Pseudomonadota</taxon>
        <taxon>Gammaproteobacteria</taxon>
        <taxon>Enterobacterales</taxon>
        <taxon>Enterobacteriaceae</taxon>
        <taxon>Klebsiella/Raoultella group</taxon>
        <taxon>Raoultella</taxon>
    </lineage>
</organism>
<evidence type="ECO:0000313" key="1">
    <source>
        <dbReference type="EMBL" id="RWT12922.1"/>
    </source>
</evidence>
<gene>
    <name evidence="1" type="ORF">DN603_30530</name>
    <name evidence="2" type="ORF">SAMEA2273876_04011</name>
</gene>
<reference evidence="2 3" key="1">
    <citation type="submission" date="2016-05" db="EMBL/GenBank/DDBJ databases">
        <authorList>
            <consortium name="Pathogen Informatics"/>
        </authorList>
    </citation>
    <scope>NUCLEOTIDE SEQUENCE [LARGE SCALE GENOMIC DNA]</scope>
    <source>
        <strain evidence="2 3">2880STDY5682802</strain>
    </source>
</reference>
<sequence length="210" mass="24065">MRYHIVSDNLYFLLGVRGLFNRKGLFAFIYYSCEQSTLELMRDINGHLKPGDVLVCALNDIILRQNVLKLSCVLFGRILFMPFFTVSEKTTGSLPWVLNSTVTEDAFFILLKKMETATYSKRNITDKHMETIGFLTSGKTINELVMATGWTAKKLYYQRTALLKRCGLTGTTDHEVLLCRDILTLLRRHNVTKAEVPPSQHHLSKGEYYS</sequence>
<dbReference type="EMBL" id="FLAC01000017">
    <property type="protein sequence ID" value="SBM37443.1"/>
    <property type="molecule type" value="Genomic_DNA"/>
</dbReference>
<proteinExistence type="predicted"/>
<dbReference type="AlphaFoldDB" id="A0A2X2E171"/>
<name>A0A2X2E171_RAOPL</name>
<evidence type="ECO:0000313" key="3">
    <source>
        <dbReference type="Proteomes" id="UP000078124"/>
    </source>
</evidence>
<dbReference type="KEGG" id="rpln:B1209_17290"/>
<evidence type="ECO:0000313" key="4">
    <source>
        <dbReference type="Proteomes" id="UP000288843"/>
    </source>
</evidence>